<feature type="compositionally biased region" description="Basic and acidic residues" evidence="1">
    <location>
        <begin position="152"/>
        <end position="172"/>
    </location>
</feature>
<dbReference type="EMBL" id="CAFBLU010000005">
    <property type="protein sequence ID" value="CAB4865850.1"/>
    <property type="molecule type" value="Genomic_DNA"/>
</dbReference>
<reference evidence="2" key="1">
    <citation type="submission" date="2020-05" db="EMBL/GenBank/DDBJ databases">
        <authorList>
            <person name="Chiriac C."/>
            <person name="Salcher M."/>
            <person name="Ghai R."/>
            <person name="Kavagutti S V."/>
        </authorList>
    </citation>
    <scope>NUCLEOTIDE SEQUENCE</scope>
</reference>
<dbReference type="AlphaFoldDB" id="A0A6J7D8D2"/>
<proteinExistence type="predicted"/>
<organism evidence="2">
    <name type="scientific">freshwater metagenome</name>
    <dbReference type="NCBI Taxonomy" id="449393"/>
    <lineage>
        <taxon>unclassified sequences</taxon>
        <taxon>metagenomes</taxon>
        <taxon>ecological metagenomes</taxon>
    </lineage>
</organism>
<feature type="compositionally biased region" description="Basic and acidic residues" evidence="1">
    <location>
        <begin position="1"/>
        <end position="12"/>
    </location>
</feature>
<feature type="region of interest" description="Disordered" evidence="1">
    <location>
        <begin position="72"/>
        <end position="91"/>
    </location>
</feature>
<name>A0A6J7D8D2_9ZZZZ</name>
<gene>
    <name evidence="2" type="ORF">UFOPK3444_00445</name>
</gene>
<evidence type="ECO:0000313" key="2">
    <source>
        <dbReference type="EMBL" id="CAB4865850.1"/>
    </source>
</evidence>
<accession>A0A6J7D8D2</accession>
<evidence type="ECO:0000256" key="1">
    <source>
        <dbReference type="SAM" id="MobiDB-lite"/>
    </source>
</evidence>
<protein>
    <submittedName>
        <fullName evidence="2">Unannotated protein</fullName>
    </submittedName>
</protein>
<sequence>MASKMNWDRERPSGSTSAAAGQMTELAGTARKREVLRVLNYSLVDSRSPEAIKTMYAALTNDELATSRALLRGSGRAKTGPGRSAAAPRTKKLKVLSPKAEIQLRKDLIKGLRAANFEDIQATFDRAREEFDRLDTSAMARKDTSSSIGTEKVQRANDEWTKRLENARLGRP</sequence>
<feature type="region of interest" description="Disordered" evidence="1">
    <location>
        <begin position="138"/>
        <end position="172"/>
    </location>
</feature>
<feature type="region of interest" description="Disordered" evidence="1">
    <location>
        <begin position="1"/>
        <end position="26"/>
    </location>
</feature>